<evidence type="ECO:0000313" key="2">
    <source>
        <dbReference type="EMBL" id="KAL1261488.1"/>
    </source>
</evidence>
<accession>A0ABR3M8Q0</accession>
<organism evidence="2 3">
    <name type="scientific">Cirrhinus molitorella</name>
    <name type="common">mud carp</name>
    <dbReference type="NCBI Taxonomy" id="172907"/>
    <lineage>
        <taxon>Eukaryota</taxon>
        <taxon>Metazoa</taxon>
        <taxon>Chordata</taxon>
        <taxon>Craniata</taxon>
        <taxon>Vertebrata</taxon>
        <taxon>Euteleostomi</taxon>
        <taxon>Actinopterygii</taxon>
        <taxon>Neopterygii</taxon>
        <taxon>Teleostei</taxon>
        <taxon>Ostariophysi</taxon>
        <taxon>Cypriniformes</taxon>
        <taxon>Cyprinidae</taxon>
        <taxon>Labeoninae</taxon>
        <taxon>Labeonini</taxon>
        <taxon>Cirrhinus</taxon>
    </lineage>
</organism>
<dbReference type="Proteomes" id="UP001558613">
    <property type="component" value="Unassembled WGS sequence"/>
</dbReference>
<gene>
    <name evidence="2" type="ORF">QQF64_006753</name>
</gene>
<dbReference type="EMBL" id="JAYMGO010000014">
    <property type="protein sequence ID" value="KAL1261488.1"/>
    <property type="molecule type" value="Genomic_DNA"/>
</dbReference>
<name>A0ABR3M8Q0_9TELE</name>
<sequence length="69" mass="7531">MFVQKNEGGVKFCLFCCIDSSSKAFHREGDTEMLSDMLSSNRVTGQGAVANGRAAQHHIEQQHPTPASH</sequence>
<comment type="caution">
    <text evidence="2">The sequence shown here is derived from an EMBL/GenBank/DDBJ whole genome shotgun (WGS) entry which is preliminary data.</text>
</comment>
<keyword evidence="3" id="KW-1185">Reference proteome</keyword>
<feature type="region of interest" description="Disordered" evidence="1">
    <location>
        <begin position="50"/>
        <end position="69"/>
    </location>
</feature>
<evidence type="ECO:0000256" key="1">
    <source>
        <dbReference type="SAM" id="MobiDB-lite"/>
    </source>
</evidence>
<proteinExistence type="predicted"/>
<evidence type="ECO:0000313" key="3">
    <source>
        <dbReference type="Proteomes" id="UP001558613"/>
    </source>
</evidence>
<reference evidence="2 3" key="1">
    <citation type="submission" date="2023-09" db="EMBL/GenBank/DDBJ databases">
        <authorList>
            <person name="Wang M."/>
        </authorList>
    </citation>
    <scope>NUCLEOTIDE SEQUENCE [LARGE SCALE GENOMIC DNA]</scope>
    <source>
        <strain evidence="2">GT-2023</strain>
        <tissue evidence="2">Liver</tissue>
    </source>
</reference>
<protein>
    <submittedName>
        <fullName evidence="2">Uncharacterized protein</fullName>
    </submittedName>
</protein>